<accession>A0A061GE01</accession>
<dbReference type="eggNOG" id="ENOG502QRT4">
    <property type="taxonomic scope" value="Eukaryota"/>
</dbReference>
<dbReference type="PANTHER" id="PTHR31471">
    <property type="entry name" value="OS02G0116800 PROTEIN"/>
    <property type="match status" value="1"/>
</dbReference>
<feature type="region of interest" description="Disordered" evidence="3">
    <location>
        <begin position="1"/>
        <end position="35"/>
    </location>
</feature>
<gene>
    <name evidence="5" type="ORF">TCM_029246</name>
</gene>
<name>A0A061GE01_THECC</name>
<evidence type="ECO:0000256" key="3">
    <source>
        <dbReference type="SAM" id="MobiDB-lite"/>
    </source>
</evidence>
<evidence type="ECO:0000259" key="4">
    <source>
        <dbReference type="Pfam" id="PF03763"/>
    </source>
</evidence>
<sequence>MDLASPKYFPAPPLFPSNGEPPLETTASLYGESKDNPFADTFPDPLCELNLKETSDFVKSFPMAASNNNTDNRGGGFLDVSIQRRRGVNSVTTQRRVLEAPSTPGRPVFSFSGGNFARKSFPSKWDDAEKWLISSSCHESPAHTIKPPPESSKMAKQFDNYKQQTDVFAEKSRVIEENVPKVVTSFNPTGGFGGIPGSTDVLLKDRATFSSSNEILLVITAIHLVRNKFTDEVEPILPNFRCSEPSREGFLFRNSVCETMKDAGTEVFHGVKHKDVGTEMTPLGSSTTSRCHTPCKSSSPARHNTPANRSGPLASANSNSSNSTIDISQLQECHLAKLQLGTQYDSITSNWSSREEEEEEVSKSLRHFETGSACRKSVSDSRAAAWEEEERTKCCLRYQREEAKIQAWVNLQSAKAEAQSRKLEVKIQKMRSNLEEKLMKRMAVVHRKSEEWRAVAQQQHAEQTQRATEQAQKIMNRNNSLMSGHSSCGCFPCNNSP</sequence>
<dbReference type="HOGENOM" id="CLU_040978_0_0_1"/>
<feature type="domain" description="Remorin C-terminal" evidence="4">
    <location>
        <begin position="379"/>
        <end position="478"/>
    </location>
</feature>
<evidence type="ECO:0000313" key="5">
    <source>
        <dbReference type="EMBL" id="EOY27387.1"/>
    </source>
</evidence>
<keyword evidence="2" id="KW-0175">Coiled coil</keyword>
<evidence type="ECO:0000313" key="6">
    <source>
        <dbReference type="Proteomes" id="UP000026915"/>
    </source>
</evidence>
<dbReference type="PANTHER" id="PTHR31471:SF3">
    <property type="entry name" value="OS11G0616300 PROTEIN"/>
    <property type="match status" value="1"/>
</dbReference>
<dbReference type="FunCoup" id="A0A061GE01">
    <property type="interactions" value="101"/>
</dbReference>
<dbReference type="Gramene" id="EOY27387">
    <property type="protein sequence ID" value="EOY27387"/>
    <property type="gene ID" value="TCM_029246"/>
</dbReference>
<comment type="similarity">
    <text evidence="1">Belongs to the remorin family.</text>
</comment>
<dbReference type="CDD" id="cd22249">
    <property type="entry name" value="UDM1_RNF168_RNF169-like"/>
    <property type="match status" value="1"/>
</dbReference>
<feature type="compositionally biased region" description="Polar residues" evidence="3">
    <location>
        <begin position="283"/>
        <end position="308"/>
    </location>
</feature>
<protein>
    <submittedName>
        <fullName evidence="5">Remorin family protein</fullName>
    </submittedName>
</protein>
<dbReference type="EMBL" id="CM001884">
    <property type="protein sequence ID" value="EOY27387.1"/>
    <property type="molecule type" value="Genomic_DNA"/>
</dbReference>
<proteinExistence type="inferred from homology"/>
<evidence type="ECO:0000256" key="2">
    <source>
        <dbReference type="SAM" id="Coils"/>
    </source>
</evidence>
<dbReference type="STRING" id="3641.A0A061GE01"/>
<reference evidence="5 6" key="1">
    <citation type="journal article" date="2013" name="Genome Biol.">
        <title>The genome sequence of the most widely cultivated cacao type and its use to identify candidate genes regulating pod color.</title>
        <authorList>
            <person name="Motamayor J.C."/>
            <person name="Mockaitis K."/>
            <person name="Schmutz J."/>
            <person name="Haiminen N."/>
            <person name="Iii D.L."/>
            <person name="Cornejo O."/>
            <person name="Findley S.D."/>
            <person name="Zheng P."/>
            <person name="Utro F."/>
            <person name="Royaert S."/>
            <person name="Saski C."/>
            <person name="Jenkins J."/>
            <person name="Podicheti R."/>
            <person name="Zhao M."/>
            <person name="Scheffler B.E."/>
            <person name="Stack J.C."/>
            <person name="Feltus F.A."/>
            <person name="Mustiga G.M."/>
            <person name="Amores F."/>
            <person name="Phillips W."/>
            <person name="Marelli J.P."/>
            <person name="May G.D."/>
            <person name="Shapiro H."/>
            <person name="Ma J."/>
            <person name="Bustamante C.D."/>
            <person name="Schnell R.J."/>
            <person name="Main D."/>
            <person name="Gilbert D."/>
            <person name="Parida L."/>
            <person name="Kuhn D.N."/>
        </authorList>
    </citation>
    <scope>NUCLEOTIDE SEQUENCE [LARGE SCALE GENOMIC DNA]</scope>
    <source>
        <strain evidence="6">cv. Matina 1-6</strain>
    </source>
</reference>
<dbReference type="AlphaFoldDB" id="A0A061GE01"/>
<dbReference type="Pfam" id="PF03763">
    <property type="entry name" value="Remorin_C"/>
    <property type="match status" value="1"/>
</dbReference>
<dbReference type="OMA" id="HSSCGCF"/>
<feature type="coiled-coil region" evidence="2">
    <location>
        <begin position="413"/>
        <end position="440"/>
    </location>
</feature>
<feature type="region of interest" description="Disordered" evidence="3">
    <location>
        <begin position="279"/>
        <end position="322"/>
    </location>
</feature>
<dbReference type="InParanoid" id="A0A061GE01"/>
<dbReference type="InterPro" id="IPR005516">
    <property type="entry name" value="Remorin_C"/>
</dbReference>
<keyword evidence="6" id="KW-1185">Reference proteome</keyword>
<evidence type="ECO:0000256" key="1">
    <source>
        <dbReference type="ARBA" id="ARBA00005711"/>
    </source>
</evidence>
<organism evidence="5 6">
    <name type="scientific">Theobroma cacao</name>
    <name type="common">Cacao</name>
    <name type="synonym">Cocoa</name>
    <dbReference type="NCBI Taxonomy" id="3641"/>
    <lineage>
        <taxon>Eukaryota</taxon>
        <taxon>Viridiplantae</taxon>
        <taxon>Streptophyta</taxon>
        <taxon>Embryophyta</taxon>
        <taxon>Tracheophyta</taxon>
        <taxon>Spermatophyta</taxon>
        <taxon>Magnoliopsida</taxon>
        <taxon>eudicotyledons</taxon>
        <taxon>Gunneridae</taxon>
        <taxon>Pentapetalae</taxon>
        <taxon>rosids</taxon>
        <taxon>malvids</taxon>
        <taxon>Malvales</taxon>
        <taxon>Malvaceae</taxon>
        <taxon>Byttnerioideae</taxon>
        <taxon>Theobroma</taxon>
    </lineage>
</organism>
<dbReference type="Proteomes" id="UP000026915">
    <property type="component" value="Chromosome 6"/>
</dbReference>